<evidence type="ECO:0000313" key="2">
    <source>
        <dbReference type="Proteomes" id="UP000290365"/>
    </source>
</evidence>
<dbReference type="Proteomes" id="UP000290365">
    <property type="component" value="Chromosome"/>
</dbReference>
<proteinExistence type="predicted"/>
<dbReference type="KEGG" id="kbs:EPA93_17480"/>
<sequence length="65" mass="7465">MSTSGDILRAQFAQDVKRTPQEYWEIEGLNDEDIAAELLDERVELSTVVPLWDCNCDADCGRNYR</sequence>
<name>A0A4P6JQV1_KTERU</name>
<evidence type="ECO:0000313" key="1">
    <source>
        <dbReference type="EMBL" id="QBD77684.1"/>
    </source>
</evidence>
<keyword evidence="2" id="KW-1185">Reference proteome</keyword>
<organism evidence="1 2">
    <name type="scientific">Ktedonosporobacter rubrisoli</name>
    <dbReference type="NCBI Taxonomy" id="2509675"/>
    <lineage>
        <taxon>Bacteria</taxon>
        <taxon>Bacillati</taxon>
        <taxon>Chloroflexota</taxon>
        <taxon>Ktedonobacteria</taxon>
        <taxon>Ktedonobacterales</taxon>
        <taxon>Ktedonosporobacteraceae</taxon>
        <taxon>Ktedonosporobacter</taxon>
    </lineage>
</organism>
<dbReference type="EMBL" id="CP035758">
    <property type="protein sequence ID" value="QBD77684.1"/>
    <property type="molecule type" value="Genomic_DNA"/>
</dbReference>
<dbReference type="RefSeq" id="WP_129888738.1">
    <property type="nucleotide sequence ID" value="NZ_CP035758.1"/>
</dbReference>
<reference evidence="1 2" key="1">
    <citation type="submission" date="2019-01" db="EMBL/GenBank/DDBJ databases">
        <title>Ktedonosporobacter rubrisoli SCAWS-G2.</title>
        <authorList>
            <person name="Huang Y."/>
            <person name="Yan B."/>
        </authorList>
    </citation>
    <scope>NUCLEOTIDE SEQUENCE [LARGE SCALE GENOMIC DNA]</scope>
    <source>
        <strain evidence="1 2">SCAWS-G2</strain>
    </source>
</reference>
<protein>
    <submittedName>
        <fullName evidence="1">Uncharacterized protein</fullName>
    </submittedName>
</protein>
<gene>
    <name evidence="1" type="ORF">EPA93_17480</name>
</gene>
<accession>A0A4P6JQV1</accession>
<dbReference type="AlphaFoldDB" id="A0A4P6JQV1"/>